<dbReference type="RefSeq" id="WP_338749340.1">
    <property type="nucleotide sequence ID" value="NZ_CP147404.1"/>
</dbReference>
<feature type="transmembrane region" description="Helical" evidence="1">
    <location>
        <begin position="75"/>
        <end position="96"/>
    </location>
</feature>
<name>A0ABZ2N1Q6_9BACI</name>
<keyword evidence="1" id="KW-0812">Transmembrane</keyword>
<gene>
    <name evidence="2" type="ORF">WDJ61_10210</name>
</gene>
<evidence type="ECO:0000313" key="2">
    <source>
        <dbReference type="EMBL" id="WXB91648.1"/>
    </source>
</evidence>
<evidence type="ECO:0008006" key="4">
    <source>
        <dbReference type="Google" id="ProtNLM"/>
    </source>
</evidence>
<feature type="transmembrane region" description="Helical" evidence="1">
    <location>
        <begin position="48"/>
        <end position="69"/>
    </location>
</feature>
<feature type="transmembrane region" description="Helical" evidence="1">
    <location>
        <begin position="6"/>
        <end position="24"/>
    </location>
</feature>
<keyword evidence="1" id="KW-0472">Membrane</keyword>
<evidence type="ECO:0000256" key="1">
    <source>
        <dbReference type="SAM" id="Phobius"/>
    </source>
</evidence>
<proteinExistence type="predicted"/>
<sequence>MSDFMSNVLMWLALASFLLTMILWNHRHLKKKKIIDERYEKIHHIGRSYAWISSSVIIFIVWFISLVIFESKLAFFLITAIWVGHMMSYIIGAAIAQSKN</sequence>
<organism evidence="2 3">
    <name type="scientific">Bacillus kandeliae</name>
    <dbReference type="NCBI Taxonomy" id="3129297"/>
    <lineage>
        <taxon>Bacteria</taxon>
        <taxon>Bacillati</taxon>
        <taxon>Bacillota</taxon>
        <taxon>Bacilli</taxon>
        <taxon>Bacillales</taxon>
        <taxon>Bacillaceae</taxon>
        <taxon>Bacillus</taxon>
    </lineage>
</organism>
<protein>
    <recommendedName>
        <fullName evidence="4">DUF2178 domain-containing protein</fullName>
    </recommendedName>
</protein>
<reference evidence="2 3" key="1">
    <citation type="submission" date="2024-02" db="EMBL/GenBank/DDBJ databases">
        <title>Seven novel Bacillus-like species.</title>
        <authorList>
            <person name="Liu G."/>
        </authorList>
    </citation>
    <scope>NUCLEOTIDE SEQUENCE [LARGE SCALE GENOMIC DNA]</scope>
    <source>
        <strain evidence="2 3">FJAT-52991</strain>
    </source>
</reference>
<keyword evidence="3" id="KW-1185">Reference proteome</keyword>
<dbReference type="Proteomes" id="UP001387364">
    <property type="component" value="Chromosome"/>
</dbReference>
<accession>A0ABZ2N1Q6</accession>
<keyword evidence="1" id="KW-1133">Transmembrane helix</keyword>
<evidence type="ECO:0000313" key="3">
    <source>
        <dbReference type="Proteomes" id="UP001387364"/>
    </source>
</evidence>
<dbReference type="EMBL" id="CP147404">
    <property type="protein sequence ID" value="WXB91648.1"/>
    <property type="molecule type" value="Genomic_DNA"/>
</dbReference>